<dbReference type="VEuPathDB" id="VectorBase:GBRI013812"/>
<evidence type="ECO:0000313" key="3">
    <source>
        <dbReference type="Proteomes" id="UP000091820"/>
    </source>
</evidence>
<keyword evidence="1" id="KW-0812">Transmembrane</keyword>
<reference evidence="3" key="1">
    <citation type="submission" date="2014-03" db="EMBL/GenBank/DDBJ databases">
        <authorList>
            <person name="Aksoy S."/>
            <person name="Warren W."/>
            <person name="Wilson R.K."/>
        </authorList>
    </citation>
    <scope>NUCLEOTIDE SEQUENCE [LARGE SCALE GENOMIC DNA]</scope>
    <source>
        <strain evidence="3">IAEA</strain>
    </source>
</reference>
<dbReference type="Proteomes" id="UP000091820">
    <property type="component" value="Unassembled WGS sequence"/>
</dbReference>
<dbReference type="AlphaFoldDB" id="A0A1A9WBT9"/>
<keyword evidence="3" id="KW-1185">Reference proteome</keyword>
<keyword evidence="1" id="KW-0472">Membrane</keyword>
<name>A0A1A9WBT9_9MUSC</name>
<keyword evidence="1" id="KW-1133">Transmembrane helix</keyword>
<protein>
    <submittedName>
        <fullName evidence="2">Uncharacterized protein</fullName>
    </submittedName>
</protein>
<evidence type="ECO:0000313" key="2">
    <source>
        <dbReference type="EnsemblMetazoa" id="GBRI013812-PA"/>
    </source>
</evidence>
<accession>A0A1A9WBT9</accession>
<organism evidence="2 3">
    <name type="scientific">Glossina brevipalpis</name>
    <dbReference type="NCBI Taxonomy" id="37001"/>
    <lineage>
        <taxon>Eukaryota</taxon>
        <taxon>Metazoa</taxon>
        <taxon>Ecdysozoa</taxon>
        <taxon>Arthropoda</taxon>
        <taxon>Hexapoda</taxon>
        <taxon>Insecta</taxon>
        <taxon>Pterygota</taxon>
        <taxon>Neoptera</taxon>
        <taxon>Endopterygota</taxon>
        <taxon>Diptera</taxon>
        <taxon>Brachycera</taxon>
        <taxon>Muscomorpha</taxon>
        <taxon>Hippoboscoidea</taxon>
        <taxon>Glossinidae</taxon>
        <taxon>Glossina</taxon>
    </lineage>
</organism>
<dbReference type="EnsemblMetazoa" id="GBRI013812-RA">
    <property type="protein sequence ID" value="GBRI013812-PA"/>
    <property type="gene ID" value="GBRI013812"/>
</dbReference>
<sequence>MKMKMKMKIRHVVLQQSIKFLSSLFLFCNLVIYLFSHLRMRNVDGIEKALVRTESGMQSLSPFHVSLPSGAIFTLDLQMTDRAKICVRYLNSIFTVTGFPLVCKTPVQIQYLTIR</sequence>
<reference evidence="2" key="2">
    <citation type="submission" date="2020-05" db="UniProtKB">
        <authorList>
            <consortium name="EnsemblMetazoa"/>
        </authorList>
    </citation>
    <scope>IDENTIFICATION</scope>
    <source>
        <strain evidence="2">IAEA</strain>
    </source>
</reference>
<proteinExistence type="predicted"/>
<feature type="transmembrane region" description="Helical" evidence="1">
    <location>
        <begin position="20"/>
        <end position="38"/>
    </location>
</feature>
<evidence type="ECO:0000256" key="1">
    <source>
        <dbReference type="SAM" id="Phobius"/>
    </source>
</evidence>